<name>A0ACB9ZF86_9PEZI</name>
<evidence type="ECO:0000313" key="2">
    <source>
        <dbReference type="Proteomes" id="UP001497700"/>
    </source>
</evidence>
<gene>
    <name evidence="1" type="ORF">F4820DRAFT_463429</name>
</gene>
<sequence length="225" mass="25264">MTRCVYLALADALERLGIGPVYHMREVGKNRHQALWIEALDAKFEGRGEPYDRERFDQILGNYEALSDYPAAIFPAELMAAYPEASIILSVRHTEEAWLASMESTLWHSHTHAPVPNPSPMAPLSGRYHHHCWADDLPKHGRAAYRAHNALVRSLARDQGRKFLEYKPGDGWVPLCAFLGVEGENVPTEPFPRSDDWVEYKKTVEAERRREEAAAATATAAATAS</sequence>
<reference evidence="1 2" key="1">
    <citation type="journal article" date="2022" name="New Phytol.">
        <title>Ecological generalism drives hyperdiversity of secondary metabolite gene clusters in xylarialean endophytes.</title>
        <authorList>
            <person name="Franco M.E.E."/>
            <person name="Wisecaver J.H."/>
            <person name="Arnold A.E."/>
            <person name="Ju Y.M."/>
            <person name="Slot J.C."/>
            <person name="Ahrendt S."/>
            <person name="Moore L.P."/>
            <person name="Eastman K.E."/>
            <person name="Scott K."/>
            <person name="Konkel Z."/>
            <person name="Mondo S.J."/>
            <person name="Kuo A."/>
            <person name="Hayes R.D."/>
            <person name="Haridas S."/>
            <person name="Andreopoulos B."/>
            <person name="Riley R."/>
            <person name="LaButti K."/>
            <person name="Pangilinan J."/>
            <person name="Lipzen A."/>
            <person name="Amirebrahimi M."/>
            <person name="Yan J."/>
            <person name="Adam C."/>
            <person name="Keymanesh K."/>
            <person name="Ng V."/>
            <person name="Louie K."/>
            <person name="Northen T."/>
            <person name="Drula E."/>
            <person name="Henrissat B."/>
            <person name="Hsieh H.M."/>
            <person name="Youens-Clark K."/>
            <person name="Lutzoni F."/>
            <person name="Miadlikowska J."/>
            <person name="Eastwood D.C."/>
            <person name="Hamelin R.C."/>
            <person name="Grigoriev I.V."/>
            <person name="U'Ren J.M."/>
        </authorList>
    </citation>
    <scope>NUCLEOTIDE SEQUENCE [LARGE SCALE GENOMIC DNA]</scope>
    <source>
        <strain evidence="1 2">CBS 119005</strain>
    </source>
</reference>
<dbReference type="EMBL" id="MU393430">
    <property type="protein sequence ID" value="KAI4869480.1"/>
    <property type="molecule type" value="Genomic_DNA"/>
</dbReference>
<organism evidence="1 2">
    <name type="scientific">Hypoxylon rubiginosum</name>
    <dbReference type="NCBI Taxonomy" id="110542"/>
    <lineage>
        <taxon>Eukaryota</taxon>
        <taxon>Fungi</taxon>
        <taxon>Dikarya</taxon>
        <taxon>Ascomycota</taxon>
        <taxon>Pezizomycotina</taxon>
        <taxon>Sordariomycetes</taxon>
        <taxon>Xylariomycetidae</taxon>
        <taxon>Xylariales</taxon>
        <taxon>Hypoxylaceae</taxon>
        <taxon>Hypoxylon</taxon>
    </lineage>
</organism>
<keyword evidence="2" id="KW-1185">Reference proteome</keyword>
<comment type="caution">
    <text evidence="1">The sequence shown here is derived from an EMBL/GenBank/DDBJ whole genome shotgun (WGS) entry which is preliminary data.</text>
</comment>
<accession>A0ACB9ZF86</accession>
<protein>
    <submittedName>
        <fullName evidence="1">Uncharacterized protein</fullName>
    </submittedName>
</protein>
<dbReference type="Proteomes" id="UP001497700">
    <property type="component" value="Unassembled WGS sequence"/>
</dbReference>
<proteinExistence type="predicted"/>
<evidence type="ECO:0000313" key="1">
    <source>
        <dbReference type="EMBL" id="KAI4869480.1"/>
    </source>
</evidence>